<dbReference type="GO" id="GO:0033969">
    <property type="term" value="F:gamma-glutamyl-gamma-aminobutyrate hydrolase activity"/>
    <property type="evidence" value="ECO:0007669"/>
    <property type="project" value="TreeGrafter"/>
</dbReference>
<dbReference type="Pfam" id="PF07722">
    <property type="entry name" value="Peptidase_C26"/>
    <property type="match status" value="1"/>
</dbReference>
<dbReference type="InterPro" id="IPR029062">
    <property type="entry name" value="Class_I_gatase-like"/>
</dbReference>
<dbReference type="GO" id="GO:0006598">
    <property type="term" value="P:polyamine catabolic process"/>
    <property type="evidence" value="ECO:0007669"/>
    <property type="project" value="TreeGrafter"/>
</dbReference>
<protein>
    <submittedName>
        <fullName evidence="1">Unannotated protein</fullName>
    </submittedName>
</protein>
<dbReference type="SUPFAM" id="SSF52317">
    <property type="entry name" value="Class I glutamine amidotransferase-like"/>
    <property type="match status" value="1"/>
</dbReference>
<accession>A0A6J5ZDQ7</accession>
<dbReference type="InterPro" id="IPR011697">
    <property type="entry name" value="Peptidase_C26"/>
</dbReference>
<organism evidence="1">
    <name type="scientific">freshwater metagenome</name>
    <dbReference type="NCBI Taxonomy" id="449393"/>
    <lineage>
        <taxon>unclassified sequences</taxon>
        <taxon>metagenomes</taxon>
        <taxon>ecological metagenomes</taxon>
    </lineage>
</organism>
<dbReference type="PROSITE" id="PS51273">
    <property type="entry name" value="GATASE_TYPE_1"/>
    <property type="match status" value="1"/>
</dbReference>
<dbReference type="PANTHER" id="PTHR43235:SF1">
    <property type="entry name" value="GLUTAMINE AMIDOTRANSFERASE PB2B2.05-RELATED"/>
    <property type="match status" value="1"/>
</dbReference>
<proteinExistence type="predicted"/>
<dbReference type="Gene3D" id="3.40.50.880">
    <property type="match status" value="1"/>
</dbReference>
<evidence type="ECO:0000313" key="1">
    <source>
        <dbReference type="EMBL" id="CAB4340725.1"/>
    </source>
</evidence>
<dbReference type="GO" id="GO:0005829">
    <property type="term" value="C:cytosol"/>
    <property type="evidence" value="ECO:0007669"/>
    <property type="project" value="TreeGrafter"/>
</dbReference>
<dbReference type="EMBL" id="CAESAN010000033">
    <property type="protein sequence ID" value="CAB4340725.1"/>
    <property type="molecule type" value="Genomic_DNA"/>
</dbReference>
<name>A0A6J5ZDQ7_9ZZZZ</name>
<dbReference type="CDD" id="cd01745">
    <property type="entry name" value="GATase1_2"/>
    <property type="match status" value="1"/>
</dbReference>
<dbReference type="PANTHER" id="PTHR43235">
    <property type="entry name" value="GLUTAMINE AMIDOTRANSFERASE PB2B2.05-RELATED"/>
    <property type="match status" value="1"/>
</dbReference>
<reference evidence="1" key="1">
    <citation type="submission" date="2020-05" db="EMBL/GenBank/DDBJ databases">
        <authorList>
            <person name="Chiriac C."/>
            <person name="Salcher M."/>
            <person name="Ghai R."/>
            <person name="Kavagutti S V."/>
        </authorList>
    </citation>
    <scope>NUCLEOTIDE SEQUENCE</scope>
</reference>
<dbReference type="AlphaFoldDB" id="A0A6J5ZDQ7"/>
<dbReference type="InterPro" id="IPR044668">
    <property type="entry name" value="PuuD-like"/>
</dbReference>
<gene>
    <name evidence="1" type="ORF">UFOPK3547_00550</name>
</gene>
<sequence length="238" mass="24779">MAVNPDFSAPLIGITPVPRDVVTGYGPDRADTAVKGMIEGVVRSGGVPIVLPVCDPQLAATQLATVSGLILSGGQDLDLPGATGEDRWIDPPRDLHEFALVEAAKEAGMPVLGVCRGLQLFNVSCGGTLITMVEGHDAGELHASERHRISIAEPSRLADAIGADSAEVNTIHHQALDRLGEGLRAIAWTEDGVVEAAESDRFGWFLGVQWHPELMPAVPAGDSLVDAVAAEASAFAGL</sequence>